<dbReference type="Proteomes" id="UP000077927">
    <property type="component" value="Chromosome 2"/>
</dbReference>
<dbReference type="KEGG" id="rin:ACS15_3972"/>
<gene>
    <name evidence="1" type="ORF">ACS15_3972</name>
</gene>
<dbReference type="AlphaFoldDB" id="A0AAC9FUT3"/>
<reference evidence="1 2" key="1">
    <citation type="submission" date="2015-09" db="EMBL/GenBank/DDBJ databases">
        <authorList>
            <person name="Xu Y."/>
            <person name="Nagy A."/>
            <person name="Liu N.T."/>
            <person name="Nou X."/>
        </authorList>
    </citation>
    <scope>NUCLEOTIDE SEQUENCE [LARGE SCALE GENOMIC DNA]</scope>
    <source>
        <strain evidence="1 2">FC1138</strain>
    </source>
</reference>
<proteinExistence type="predicted"/>
<sequence>MCHSATARRLYGAEKCLETLQPVLPSGQYSVYKKLIASSLEQGRMQHACVAQLGMCTASCCA</sequence>
<accession>A0AAC9FUT3</accession>
<evidence type="ECO:0000313" key="1">
    <source>
        <dbReference type="EMBL" id="ANH76922.1"/>
    </source>
</evidence>
<organism evidence="1 2">
    <name type="scientific">Ralstonia insidiosa</name>
    <dbReference type="NCBI Taxonomy" id="190721"/>
    <lineage>
        <taxon>Bacteria</taxon>
        <taxon>Pseudomonadati</taxon>
        <taxon>Pseudomonadota</taxon>
        <taxon>Betaproteobacteria</taxon>
        <taxon>Burkholderiales</taxon>
        <taxon>Burkholderiaceae</taxon>
        <taxon>Ralstonia</taxon>
    </lineage>
</organism>
<protein>
    <submittedName>
        <fullName evidence="1">Uncharacterized protein</fullName>
    </submittedName>
</protein>
<evidence type="ECO:0000313" key="2">
    <source>
        <dbReference type="Proteomes" id="UP000077927"/>
    </source>
</evidence>
<dbReference type="EMBL" id="CP012606">
    <property type="protein sequence ID" value="ANH76922.1"/>
    <property type="molecule type" value="Genomic_DNA"/>
</dbReference>
<name>A0AAC9FUT3_9RALS</name>